<dbReference type="Pfam" id="PF01243">
    <property type="entry name" value="PNPOx_N"/>
    <property type="match status" value="1"/>
</dbReference>
<dbReference type="GO" id="GO:0016627">
    <property type="term" value="F:oxidoreductase activity, acting on the CH-CH group of donors"/>
    <property type="evidence" value="ECO:0007669"/>
    <property type="project" value="TreeGrafter"/>
</dbReference>
<dbReference type="GO" id="GO:0070967">
    <property type="term" value="F:coenzyme F420 binding"/>
    <property type="evidence" value="ECO:0007669"/>
    <property type="project" value="TreeGrafter"/>
</dbReference>
<evidence type="ECO:0000313" key="3">
    <source>
        <dbReference type="EMBL" id="OJF13101.1"/>
    </source>
</evidence>
<dbReference type="PANTHER" id="PTHR35176">
    <property type="entry name" value="HEME OXYGENASE HI_0854-RELATED"/>
    <property type="match status" value="1"/>
</dbReference>
<dbReference type="InterPro" id="IPR052019">
    <property type="entry name" value="F420H2_bilvrd_red/Heme_oxyg"/>
</dbReference>
<feature type="domain" description="Pyridoxamine 5'-phosphate oxidase N-terminal" evidence="2">
    <location>
        <begin position="19"/>
        <end position="130"/>
    </location>
</feature>
<dbReference type="AlphaFoldDB" id="A0A1K0FJS6"/>
<evidence type="ECO:0000313" key="4">
    <source>
        <dbReference type="Proteomes" id="UP000182486"/>
    </source>
</evidence>
<keyword evidence="1" id="KW-0560">Oxidoreductase</keyword>
<sequence>MTPEPRSGEQRKHDILERLTEDVDAWVATADAAGMPHLVPLSFLWDGAALTFATAGDSPAGRNLRDSGRARVALGHTRDVVLIDGAVEVLAAARVPDDLADAFAAKLWDARAAGNRWTFFRVTPDRILAWREENELPGRVMMRDGSWVV</sequence>
<evidence type="ECO:0000256" key="1">
    <source>
        <dbReference type="ARBA" id="ARBA00023002"/>
    </source>
</evidence>
<organism evidence="3 4">
    <name type="scientific">Couchioplanes caeruleus subsp. caeruleus</name>
    <dbReference type="NCBI Taxonomy" id="56427"/>
    <lineage>
        <taxon>Bacteria</taxon>
        <taxon>Bacillati</taxon>
        <taxon>Actinomycetota</taxon>
        <taxon>Actinomycetes</taxon>
        <taxon>Micromonosporales</taxon>
        <taxon>Micromonosporaceae</taxon>
        <taxon>Couchioplanes</taxon>
    </lineage>
</organism>
<dbReference type="EMBL" id="MEIA01000173">
    <property type="protein sequence ID" value="OJF13101.1"/>
    <property type="molecule type" value="Genomic_DNA"/>
</dbReference>
<reference evidence="3 4" key="1">
    <citation type="submission" date="2016-09" db="EMBL/GenBank/DDBJ databases">
        <title>Couchioplanes caeruleus draft genome sequence.</title>
        <authorList>
            <person name="Sheehan J."/>
            <person name="Caffrey P."/>
        </authorList>
    </citation>
    <scope>NUCLEOTIDE SEQUENCE [LARGE SCALE GENOMIC DNA]</scope>
    <source>
        <strain evidence="3 4">DSM 43634</strain>
    </source>
</reference>
<keyword evidence="4" id="KW-1185">Reference proteome</keyword>
<comment type="caution">
    <text evidence="3">The sequence shown here is derived from an EMBL/GenBank/DDBJ whole genome shotgun (WGS) entry which is preliminary data.</text>
</comment>
<protein>
    <submittedName>
        <fullName evidence="3">Pyridoxamine 5'-phosphate oxidase</fullName>
    </submittedName>
</protein>
<dbReference type="RefSeq" id="WP_071806329.1">
    <property type="nucleotide sequence ID" value="NZ_MEIA01000173.1"/>
</dbReference>
<dbReference type="PANTHER" id="PTHR35176:SF6">
    <property type="entry name" value="HEME OXYGENASE HI_0854-RELATED"/>
    <property type="match status" value="1"/>
</dbReference>
<dbReference type="InterPro" id="IPR012349">
    <property type="entry name" value="Split_barrel_FMN-bd"/>
</dbReference>
<dbReference type="Gene3D" id="2.30.110.10">
    <property type="entry name" value="Electron Transport, Fmn-binding Protein, Chain A"/>
    <property type="match status" value="1"/>
</dbReference>
<evidence type="ECO:0000259" key="2">
    <source>
        <dbReference type="Pfam" id="PF01243"/>
    </source>
</evidence>
<proteinExistence type="predicted"/>
<dbReference type="GO" id="GO:0005829">
    <property type="term" value="C:cytosol"/>
    <property type="evidence" value="ECO:0007669"/>
    <property type="project" value="TreeGrafter"/>
</dbReference>
<dbReference type="SUPFAM" id="SSF50475">
    <property type="entry name" value="FMN-binding split barrel"/>
    <property type="match status" value="1"/>
</dbReference>
<name>A0A1K0FJS6_9ACTN</name>
<dbReference type="InterPro" id="IPR011576">
    <property type="entry name" value="Pyridox_Oxase_N"/>
</dbReference>
<accession>A0A1K0FJS6</accession>
<gene>
    <name evidence="3" type="ORF">BG844_17050</name>
</gene>
<dbReference type="Proteomes" id="UP000182486">
    <property type="component" value="Unassembled WGS sequence"/>
</dbReference>